<evidence type="ECO:0000256" key="1">
    <source>
        <dbReference type="SAM" id="SignalP"/>
    </source>
</evidence>
<feature type="chain" id="PRO_5037939264" evidence="1">
    <location>
        <begin position="23"/>
        <end position="183"/>
    </location>
</feature>
<keyword evidence="3" id="KW-1185">Reference proteome</keyword>
<proteinExistence type="predicted"/>
<comment type="caution">
    <text evidence="2">The sequence shown here is derived from an EMBL/GenBank/DDBJ whole genome shotgun (WGS) entry which is preliminary data.</text>
</comment>
<dbReference type="Proteomes" id="UP000650081">
    <property type="component" value="Unassembled WGS sequence"/>
</dbReference>
<evidence type="ECO:0000313" key="2">
    <source>
        <dbReference type="EMBL" id="MBC6995648.1"/>
    </source>
</evidence>
<accession>A0A923PK71</accession>
<sequence>MRILSSLFVAFAVLAFCTTCQRNPAGTRLFEVIYPVTDFVIPAGQPSFQTLVIAQNRVPTGFVDEMLRTGVAAGDIDLVGGLRARVTSLTNDDFGEIERMELRVCPVGQAGGCDQFDLLFSVDDLFRRRQDVVNLSPGLRNFRELFLGSETVRVELIITPGITTSRTLEARLEWSATAVGDLD</sequence>
<gene>
    <name evidence="2" type="ORF">H9S92_15885</name>
</gene>
<name>A0A923PK71_9BACT</name>
<organism evidence="2 3">
    <name type="scientific">Neolewinella lacunae</name>
    <dbReference type="NCBI Taxonomy" id="1517758"/>
    <lineage>
        <taxon>Bacteria</taxon>
        <taxon>Pseudomonadati</taxon>
        <taxon>Bacteroidota</taxon>
        <taxon>Saprospiria</taxon>
        <taxon>Saprospirales</taxon>
        <taxon>Lewinellaceae</taxon>
        <taxon>Neolewinella</taxon>
    </lineage>
</organism>
<dbReference type="EMBL" id="JACSIT010000141">
    <property type="protein sequence ID" value="MBC6995648.1"/>
    <property type="molecule type" value="Genomic_DNA"/>
</dbReference>
<dbReference type="RefSeq" id="WP_187467677.1">
    <property type="nucleotide sequence ID" value="NZ_JACSIT010000141.1"/>
</dbReference>
<dbReference type="AlphaFoldDB" id="A0A923PK71"/>
<protein>
    <submittedName>
        <fullName evidence="2">Uncharacterized protein</fullName>
    </submittedName>
</protein>
<feature type="signal peptide" evidence="1">
    <location>
        <begin position="1"/>
        <end position="22"/>
    </location>
</feature>
<reference evidence="2" key="1">
    <citation type="submission" date="2020-08" db="EMBL/GenBank/DDBJ databases">
        <title>Lewinella bacteria from marine environments.</title>
        <authorList>
            <person name="Zhong Y."/>
        </authorList>
    </citation>
    <scope>NUCLEOTIDE SEQUENCE</scope>
    <source>
        <strain evidence="2">KCTC 42187</strain>
    </source>
</reference>
<keyword evidence="1" id="KW-0732">Signal</keyword>
<evidence type="ECO:0000313" key="3">
    <source>
        <dbReference type="Proteomes" id="UP000650081"/>
    </source>
</evidence>